<name>A0A654M213_9ARCH</name>
<evidence type="ECO:0000256" key="2">
    <source>
        <dbReference type="ARBA" id="ARBA00022741"/>
    </source>
</evidence>
<feature type="domain" description="Biotin carboxylation" evidence="7">
    <location>
        <begin position="1"/>
        <end position="440"/>
    </location>
</feature>
<protein>
    <submittedName>
        <fullName evidence="8">Biotin carboxylase</fullName>
        <ecNumber evidence="8">6.3.4.14</ecNumber>
    </submittedName>
</protein>
<dbReference type="PANTHER" id="PTHR48095">
    <property type="entry name" value="PYRUVATE CARBOXYLASE SUBUNIT A"/>
    <property type="match status" value="1"/>
</dbReference>
<dbReference type="Pfam" id="PF02786">
    <property type="entry name" value="CPSase_L_D2"/>
    <property type="match status" value="1"/>
</dbReference>
<dbReference type="SMART" id="SM00878">
    <property type="entry name" value="Biotin_carb_C"/>
    <property type="match status" value="1"/>
</dbReference>
<keyword evidence="1 8" id="KW-0436">Ligase</keyword>
<dbReference type="InterPro" id="IPR011054">
    <property type="entry name" value="Rudment_hybrid_motif"/>
</dbReference>
<dbReference type="Pfam" id="PF02785">
    <property type="entry name" value="Biotin_carb_C"/>
    <property type="match status" value="1"/>
</dbReference>
<dbReference type="GeneID" id="60422738"/>
<dbReference type="RefSeq" id="WP_257719983.1">
    <property type="nucleotide sequence ID" value="NZ_CP012850.1"/>
</dbReference>
<dbReference type="InterPro" id="IPR011761">
    <property type="entry name" value="ATP-grasp"/>
</dbReference>
<dbReference type="InterPro" id="IPR005479">
    <property type="entry name" value="CPAse_ATP-bd"/>
</dbReference>
<evidence type="ECO:0000256" key="3">
    <source>
        <dbReference type="ARBA" id="ARBA00022840"/>
    </source>
</evidence>
<accession>A0A654M213</accession>
<proteinExistence type="predicted"/>
<keyword evidence="4" id="KW-0092">Biotin</keyword>
<evidence type="ECO:0000259" key="7">
    <source>
        <dbReference type="PROSITE" id="PS50979"/>
    </source>
</evidence>
<dbReference type="InterPro" id="IPR016185">
    <property type="entry name" value="PreATP-grasp_dom_sf"/>
</dbReference>
<keyword evidence="9" id="KW-1185">Reference proteome</keyword>
<evidence type="ECO:0000313" key="8">
    <source>
        <dbReference type="EMBL" id="ALI37030.1"/>
    </source>
</evidence>
<dbReference type="InterPro" id="IPR011764">
    <property type="entry name" value="Biotin_carboxylation_dom"/>
</dbReference>
<dbReference type="SUPFAM" id="SSF51246">
    <property type="entry name" value="Rudiment single hybrid motif"/>
    <property type="match status" value="1"/>
</dbReference>
<dbReference type="Proteomes" id="UP000058925">
    <property type="component" value="Chromosome"/>
</dbReference>
<dbReference type="PROSITE" id="PS50979">
    <property type="entry name" value="BC"/>
    <property type="match status" value="1"/>
</dbReference>
<dbReference type="InterPro" id="IPR013815">
    <property type="entry name" value="ATP_grasp_subdomain_1"/>
</dbReference>
<evidence type="ECO:0000313" key="9">
    <source>
        <dbReference type="Proteomes" id="UP000058925"/>
    </source>
</evidence>
<dbReference type="AlphaFoldDB" id="A0A654M213"/>
<keyword evidence="3 5" id="KW-0067">ATP-binding</keyword>
<dbReference type="Gene3D" id="3.30.1490.20">
    <property type="entry name" value="ATP-grasp fold, A domain"/>
    <property type="match status" value="1"/>
</dbReference>
<evidence type="ECO:0000256" key="4">
    <source>
        <dbReference type="ARBA" id="ARBA00023267"/>
    </source>
</evidence>
<dbReference type="GO" id="GO:0046872">
    <property type="term" value="F:metal ion binding"/>
    <property type="evidence" value="ECO:0007669"/>
    <property type="project" value="InterPro"/>
</dbReference>
<dbReference type="InterPro" id="IPR005481">
    <property type="entry name" value="BC-like_N"/>
</dbReference>
<reference evidence="9" key="1">
    <citation type="submission" date="2015-10" db="EMBL/GenBank/DDBJ databases">
        <title>Niche specialization of a soil ammonia-oxidizing archaeon, Candidatus Nitrosocosmicus oleophilus.</title>
        <authorList>
            <person name="Jung M.-Y."/>
            <person name="Rhee S.-K."/>
        </authorList>
    </citation>
    <scope>NUCLEOTIDE SEQUENCE [LARGE SCALE GENOMIC DNA]</scope>
    <source>
        <strain evidence="9">MY3</strain>
    </source>
</reference>
<gene>
    <name evidence="8" type="primary">accC</name>
    <name evidence="8" type="ORF">NMY3_02841</name>
</gene>
<dbReference type="SUPFAM" id="SSF52440">
    <property type="entry name" value="PreATP-grasp domain"/>
    <property type="match status" value="1"/>
</dbReference>
<dbReference type="Pfam" id="PF00289">
    <property type="entry name" value="Biotin_carb_N"/>
    <property type="match status" value="1"/>
</dbReference>
<dbReference type="InterPro" id="IPR005482">
    <property type="entry name" value="Biotin_COase_C"/>
</dbReference>
<dbReference type="GO" id="GO:0005524">
    <property type="term" value="F:ATP binding"/>
    <property type="evidence" value="ECO:0007669"/>
    <property type="project" value="UniProtKB-UniRule"/>
</dbReference>
<dbReference type="EMBL" id="CP012850">
    <property type="protein sequence ID" value="ALI37030.1"/>
    <property type="molecule type" value="Genomic_DNA"/>
</dbReference>
<keyword evidence="2 5" id="KW-0547">Nucleotide-binding</keyword>
<organism evidence="8 9">
    <name type="scientific">Candidatus Nitrosocosmicus oleophilus</name>
    <dbReference type="NCBI Taxonomy" id="1353260"/>
    <lineage>
        <taxon>Archaea</taxon>
        <taxon>Nitrososphaerota</taxon>
        <taxon>Nitrososphaeria</taxon>
        <taxon>Nitrososphaerales</taxon>
        <taxon>Nitrososphaeraceae</taxon>
        <taxon>Candidatus Nitrosocosmicus</taxon>
    </lineage>
</organism>
<evidence type="ECO:0000259" key="6">
    <source>
        <dbReference type="PROSITE" id="PS50975"/>
    </source>
</evidence>
<dbReference type="PANTHER" id="PTHR48095:SF2">
    <property type="entry name" value="BIOTIN CARBOXYLASE, CHLOROPLASTIC"/>
    <property type="match status" value="1"/>
</dbReference>
<dbReference type="KEGG" id="taa:NMY3_02841"/>
<dbReference type="Gene3D" id="3.40.50.20">
    <property type="match status" value="1"/>
</dbReference>
<dbReference type="SUPFAM" id="SSF56059">
    <property type="entry name" value="Glutathione synthetase ATP-binding domain-like"/>
    <property type="match status" value="1"/>
</dbReference>
<dbReference type="Gene3D" id="3.30.470.20">
    <property type="entry name" value="ATP-grasp fold, B domain"/>
    <property type="match status" value="1"/>
</dbReference>
<dbReference type="PROSITE" id="PS00866">
    <property type="entry name" value="CPSASE_1"/>
    <property type="match status" value="1"/>
</dbReference>
<dbReference type="EC" id="6.3.4.14" evidence="8"/>
<feature type="domain" description="ATP-grasp" evidence="6">
    <location>
        <begin position="118"/>
        <end position="311"/>
    </location>
</feature>
<evidence type="ECO:0000256" key="1">
    <source>
        <dbReference type="ARBA" id="ARBA00022598"/>
    </source>
</evidence>
<dbReference type="PROSITE" id="PS50975">
    <property type="entry name" value="ATP_GRASP"/>
    <property type="match status" value="1"/>
</dbReference>
<dbReference type="GO" id="GO:0004075">
    <property type="term" value="F:biotin carboxylase activity"/>
    <property type="evidence" value="ECO:0007669"/>
    <property type="project" value="UniProtKB-EC"/>
</dbReference>
<sequence length="507" mass="57361">MERILLANRGEIVIRVAKTCRKLGYSPCGIYSDADKDSLHIKHCDRVENIGGNLPNESYLNMMKIIDAARKMDCTFIHPGYGFLAEKSEFANLCNKEGLVFIGPSADVLKISGDKVLAKEILSQVATTVEGKEVSDINEALEFANELGYPVIIKAARGGGGRGLQIINTPHQLTKLLKFSIREALLSFGSGRVYIEKYVQNPRHIEVQILGDRSKVIHLGERECTIQRRHQKLIEETPSPALDNAARESLIKTAVEIMKKIRYDNAGTVEFLLKNGSFYFMEINSRIQVEHPITEVVTGIDIVEQQLNISCRNGMTLEQNDIKARGHAIECRINAEHPISFTPYPGLVKDYTPPIDSRSIRIDSSLYAGYSIPPFYDSLIAKVIVRAENRKEAIEKMKNALLSFRISGIPSTIPFHLSALHDDRFLTGNYDTAFVEKLKSYSQKDGEIAALVFENMLKRRGSSDEYFKEDESKQDDEQSQQWILSRYEEFLKLQGNYNLENSMRWVK</sequence>
<evidence type="ECO:0000256" key="5">
    <source>
        <dbReference type="PROSITE-ProRule" id="PRU00409"/>
    </source>
</evidence>
<dbReference type="InterPro" id="IPR051602">
    <property type="entry name" value="ACC_Biotin_Carboxylase"/>
</dbReference>